<dbReference type="AlphaFoldDB" id="A0ABD6DRW1"/>
<dbReference type="RefSeq" id="WP_256401936.1">
    <property type="nucleotide sequence ID" value="NZ_JANHJR010000004.1"/>
</dbReference>
<organism evidence="1 2">
    <name type="scientific">Haloarchaeobius litoreus</name>
    <dbReference type="NCBI Taxonomy" id="755306"/>
    <lineage>
        <taxon>Archaea</taxon>
        <taxon>Methanobacteriati</taxon>
        <taxon>Methanobacteriota</taxon>
        <taxon>Stenosarchaea group</taxon>
        <taxon>Halobacteria</taxon>
        <taxon>Halobacteriales</taxon>
        <taxon>Halorubellaceae</taxon>
        <taxon>Haloarchaeobius</taxon>
    </lineage>
</organism>
<keyword evidence="2" id="KW-1185">Reference proteome</keyword>
<evidence type="ECO:0000313" key="2">
    <source>
        <dbReference type="Proteomes" id="UP001597034"/>
    </source>
</evidence>
<protein>
    <submittedName>
        <fullName evidence="1">Uncharacterized protein</fullName>
    </submittedName>
</protein>
<proteinExistence type="predicted"/>
<accession>A0ABD6DRW1</accession>
<comment type="caution">
    <text evidence="1">The sequence shown here is derived from an EMBL/GenBank/DDBJ whole genome shotgun (WGS) entry which is preliminary data.</text>
</comment>
<name>A0ABD6DRW1_9EURY</name>
<reference evidence="1 2" key="1">
    <citation type="journal article" date="2019" name="Int. J. Syst. Evol. Microbiol.">
        <title>The Global Catalogue of Microorganisms (GCM) 10K type strain sequencing project: providing services to taxonomists for standard genome sequencing and annotation.</title>
        <authorList>
            <consortium name="The Broad Institute Genomics Platform"/>
            <consortium name="The Broad Institute Genome Sequencing Center for Infectious Disease"/>
            <person name="Wu L."/>
            <person name="Ma J."/>
        </authorList>
    </citation>
    <scope>NUCLEOTIDE SEQUENCE [LARGE SCALE GENOMIC DNA]</scope>
    <source>
        <strain evidence="1 2">CGMCC 1.10390</strain>
    </source>
</reference>
<dbReference type="EMBL" id="JBHUDO010000004">
    <property type="protein sequence ID" value="MFD1647581.1"/>
    <property type="molecule type" value="Genomic_DNA"/>
</dbReference>
<dbReference type="Proteomes" id="UP001597034">
    <property type="component" value="Unassembled WGS sequence"/>
</dbReference>
<evidence type="ECO:0000313" key="1">
    <source>
        <dbReference type="EMBL" id="MFD1647581.1"/>
    </source>
</evidence>
<gene>
    <name evidence="1" type="ORF">ACFSBL_17965</name>
</gene>
<sequence>MVWNQVSGAAHSAVAGITMAFTTAKLAEHREKRRWLRRTVYQPLYGRSNRRRTERGFYRSLWDHWTGNWRR</sequence>